<dbReference type="InterPro" id="IPR045944">
    <property type="entry name" value="DUF6364"/>
</dbReference>
<dbReference type="Proteomes" id="UP000191980">
    <property type="component" value="Unassembled WGS sequence"/>
</dbReference>
<protein>
    <recommendedName>
        <fullName evidence="3">CopG family transcriptional regulator</fullName>
    </recommendedName>
</protein>
<evidence type="ECO:0000313" key="2">
    <source>
        <dbReference type="Proteomes" id="UP000191980"/>
    </source>
</evidence>
<organism evidence="1 2">
    <name type="scientific">Methyloprofundus sedimenti</name>
    <dbReference type="NCBI Taxonomy" id="1420851"/>
    <lineage>
        <taxon>Bacteria</taxon>
        <taxon>Pseudomonadati</taxon>
        <taxon>Pseudomonadota</taxon>
        <taxon>Gammaproteobacteria</taxon>
        <taxon>Methylococcales</taxon>
        <taxon>Methylococcaceae</taxon>
        <taxon>Methyloprofundus</taxon>
    </lineage>
</organism>
<gene>
    <name evidence="1" type="ORF">AU255_00525</name>
</gene>
<dbReference type="STRING" id="1420851.AU255_00525"/>
<accession>A0A1V8M4E5</accession>
<comment type="caution">
    <text evidence="1">The sequence shown here is derived from an EMBL/GenBank/DDBJ whole genome shotgun (WGS) entry which is preliminary data.</text>
</comment>
<dbReference type="Pfam" id="PF19891">
    <property type="entry name" value="DUF6364"/>
    <property type="match status" value="1"/>
</dbReference>
<reference evidence="1 2" key="1">
    <citation type="submission" date="2015-12" db="EMBL/GenBank/DDBJ databases">
        <authorList>
            <person name="Shamseldin A."/>
            <person name="Moawad H."/>
            <person name="Abd El-Rahim W.M."/>
            <person name="Sadowsky M.J."/>
        </authorList>
    </citation>
    <scope>NUCLEOTIDE SEQUENCE [LARGE SCALE GENOMIC DNA]</scope>
    <source>
        <strain evidence="1 2">WF1</strain>
    </source>
</reference>
<sequence>MQHYNRAMKNITIKLDNDVAQWSKVWAAENNTSVSQILGDLLKQMKKEKTGYAKAMQQFLDVEALPLKTSKHYPLRDDLYER</sequence>
<dbReference type="EMBL" id="LPUF01000001">
    <property type="protein sequence ID" value="OQK16429.1"/>
    <property type="molecule type" value="Genomic_DNA"/>
</dbReference>
<evidence type="ECO:0008006" key="3">
    <source>
        <dbReference type="Google" id="ProtNLM"/>
    </source>
</evidence>
<keyword evidence="2" id="KW-1185">Reference proteome</keyword>
<evidence type="ECO:0000313" key="1">
    <source>
        <dbReference type="EMBL" id="OQK16429.1"/>
    </source>
</evidence>
<dbReference type="AlphaFoldDB" id="A0A1V8M4E5"/>
<proteinExistence type="predicted"/>
<name>A0A1V8M4E5_9GAMM</name>